<feature type="domain" description="Thioredoxin-like fold" evidence="3">
    <location>
        <begin position="30"/>
        <end position="132"/>
    </location>
</feature>
<dbReference type="InterPro" id="IPR033468">
    <property type="entry name" value="Metaxin_GST"/>
</dbReference>
<dbReference type="InterPro" id="IPR050931">
    <property type="entry name" value="Mito_Protein_Transport_Metaxin"/>
</dbReference>
<evidence type="ECO:0000256" key="1">
    <source>
        <dbReference type="ARBA" id="ARBA00006475"/>
    </source>
</evidence>
<proteinExistence type="inferred from homology"/>
<sequence>MSSATTATTPTPHLTIYRGFPDQGKYVWSPFVVKLEARLRFAGINNYKTEAGSLGKAPRGKIPYISLQKEDLSEPEWLADTSLIVQRFVDDGLLPDLNDALSTHDQALDLALRALLEDKLYFYQTLERWNDNYYSMRDKVMAAIPYPVRVAVGLLAHRGVMGTLHGQGTARYTPEERDKLRGQIWDSMNTLAAESKNKHAGGDAPFWLLGKEGPTEVDATLFGMIASGLVCVAAPDTQRHVRSHEVLMDYAQRIHDTYFPDYECWEP</sequence>
<dbReference type="InterPro" id="IPR040079">
    <property type="entry name" value="Glutathione_S-Trfase"/>
</dbReference>
<dbReference type="Proteomes" id="UP000800235">
    <property type="component" value="Unassembled WGS sequence"/>
</dbReference>
<dbReference type="Pfam" id="PF17172">
    <property type="entry name" value="GST_N_4"/>
    <property type="match status" value="1"/>
</dbReference>
<dbReference type="PANTHER" id="PTHR12289:SF41">
    <property type="entry name" value="FAILED AXON CONNECTIONS-RELATED"/>
    <property type="match status" value="1"/>
</dbReference>
<dbReference type="EMBL" id="MU007112">
    <property type="protein sequence ID" value="KAF2420221.1"/>
    <property type="molecule type" value="Genomic_DNA"/>
</dbReference>
<gene>
    <name evidence="4" type="ORF">EJ08DRAFT_598544</name>
</gene>
<dbReference type="PANTHER" id="PTHR12289">
    <property type="entry name" value="METAXIN RELATED"/>
    <property type="match status" value="1"/>
</dbReference>
<dbReference type="AlphaFoldDB" id="A0A9P4NG57"/>
<name>A0A9P4NG57_9PEZI</name>
<reference evidence="4" key="1">
    <citation type="journal article" date="2020" name="Stud. Mycol.">
        <title>101 Dothideomycetes genomes: a test case for predicting lifestyles and emergence of pathogens.</title>
        <authorList>
            <person name="Haridas S."/>
            <person name="Albert R."/>
            <person name="Binder M."/>
            <person name="Bloem J."/>
            <person name="Labutti K."/>
            <person name="Salamov A."/>
            <person name="Andreopoulos B."/>
            <person name="Baker S."/>
            <person name="Barry K."/>
            <person name="Bills G."/>
            <person name="Bluhm B."/>
            <person name="Cannon C."/>
            <person name="Castanera R."/>
            <person name="Culley D."/>
            <person name="Daum C."/>
            <person name="Ezra D."/>
            <person name="Gonzalez J."/>
            <person name="Henrissat B."/>
            <person name="Kuo A."/>
            <person name="Liang C."/>
            <person name="Lipzen A."/>
            <person name="Lutzoni F."/>
            <person name="Magnuson J."/>
            <person name="Mondo S."/>
            <person name="Nolan M."/>
            <person name="Ohm R."/>
            <person name="Pangilinan J."/>
            <person name="Park H.-J."/>
            <person name="Ramirez L."/>
            <person name="Alfaro M."/>
            <person name="Sun H."/>
            <person name="Tritt A."/>
            <person name="Yoshinaga Y."/>
            <person name="Zwiers L.-H."/>
            <person name="Turgeon B."/>
            <person name="Goodwin S."/>
            <person name="Spatafora J."/>
            <person name="Crous P."/>
            <person name="Grigoriev I."/>
        </authorList>
    </citation>
    <scope>NUCLEOTIDE SEQUENCE</scope>
    <source>
        <strain evidence="4">CBS 130266</strain>
    </source>
</reference>
<evidence type="ECO:0000259" key="2">
    <source>
        <dbReference type="Pfam" id="PF17171"/>
    </source>
</evidence>
<dbReference type="InterPro" id="IPR026928">
    <property type="entry name" value="FAX/IsoI-like"/>
</dbReference>
<dbReference type="SFLD" id="SFLDG01200">
    <property type="entry name" value="SUF1.1"/>
    <property type="match status" value="1"/>
</dbReference>
<keyword evidence="5" id="KW-1185">Reference proteome</keyword>
<feature type="domain" description="Metaxin glutathione S-transferase" evidence="2">
    <location>
        <begin position="207"/>
        <end position="254"/>
    </location>
</feature>
<dbReference type="Pfam" id="PF17171">
    <property type="entry name" value="GST_C_6"/>
    <property type="match status" value="1"/>
</dbReference>
<dbReference type="SFLD" id="SFLDS00019">
    <property type="entry name" value="Glutathione_Transferase_(cytos"/>
    <property type="match status" value="1"/>
</dbReference>
<accession>A0A9P4NG57</accession>
<dbReference type="SFLD" id="SFLDG01180">
    <property type="entry name" value="SUF1"/>
    <property type="match status" value="1"/>
</dbReference>
<organism evidence="4 5">
    <name type="scientific">Tothia fuscella</name>
    <dbReference type="NCBI Taxonomy" id="1048955"/>
    <lineage>
        <taxon>Eukaryota</taxon>
        <taxon>Fungi</taxon>
        <taxon>Dikarya</taxon>
        <taxon>Ascomycota</taxon>
        <taxon>Pezizomycotina</taxon>
        <taxon>Dothideomycetes</taxon>
        <taxon>Pleosporomycetidae</taxon>
        <taxon>Venturiales</taxon>
        <taxon>Cylindrosympodiaceae</taxon>
        <taxon>Tothia</taxon>
    </lineage>
</organism>
<dbReference type="GO" id="GO:0005737">
    <property type="term" value="C:cytoplasm"/>
    <property type="evidence" value="ECO:0007669"/>
    <property type="project" value="TreeGrafter"/>
</dbReference>
<comment type="similarity">
    <text evidence="1">Belongs to the FAX family.</text>
</comment>
<evidence type="ECO:0000313" key="4">
    <source>
        <dbReference type="EMBL" id="KAF2420221.1"/>
    </source>
</evidence>
<dbReference type="OrthoDB" id="5809458at2759"/>
<comment type="caution">
    <text evidence="4">The sequence shown here is derived from an EMBL/GenBank/DDBJ whole genome shotgun (WGS) entry which is preliminary data.</text>
</comment>
<dbReference type="InterPro" id="IPR012336">
    <property type="entry name" value="Thioredoxin-like_fold"/>
</dbReference>
<protein>
    <submittedName>
        <fullName evidence="4">Glutathione S-transferase</fullName>
    </submittedName>
</protein>
<evidence type="ECO:0000313" key="5">
    <source>
        <dbReference type="Proteomes" id="UP000800235"/>
    </source>
</evidence>
<evidence type="ECO:0000259" key="3">
    <source>
        <dbReference type="Pfam" id="PF17172"/>
    </source>
</evidence>